<dbReference type="EnsemblPlants" id="evm.model.07.1405">
    <property type="protein sequence ID" value="cds.evm.model.07.1405"/>
    <property type="gene ID" value="evm.TU.07.1405"/>
</dbReference>
<evidence type="ECO:0000313" key="2">
    <source>
        <dbReference type="Proteomes" id="UP000596661"/>
    </source>
</evidence>
<sequence length="184" mass="21387">MRGLFPNMTKHLKMAKLRMYEEPLLLFLNRMTIHELEQTRSIAFKGKRVSCKETRPFVVGRVTSVQELFNVRFDTEQKRGRRRLNTCGFAINIRTGWRSEGIAGVNAEGQGWLGRLRAVLLGGLGESNFLGSRLRRSRSHGDRKIWAWSWVSQCGNGLETSVKTQRWYSKLCSAAWKRERERRV</sequence>
<proteinExistence type="predicted"/>
<dbReference type="AlphaFoldDB" id="A0A803Q2I6"/>
<reference evidence="1" key="2">
    <citation type="submission" date="2021-03" db="UniProtKB">
        <authorList>
            <consortium name="EnsemblPlants"/>
        </authorList>
    </citation>
    <scope>IDENTIFICATION</scope>
</reference>
<evidence type="ECO:0000313" key="1">
    <source>
        <dbReference type="EnsemblPlants" id="cds.evm.model.07.1405"/>
    </source>
</evidence>
<keyword evidence="2" id="KW-1185">Reference proteome</keyword>
<reference evidence="1" key="1">
    <citation type="submission" date="2018-11" db="EMBL/GenBank/DDBJ databases">
        <authorList>
            <person name="Grassa J C."/>
        </authorList>
    </citation>
    <scope>NUCLEOTIDE SEQUENCE [LARGE SCALE GENOMIC DNA]</scope>
</reference>
<accession>A0A803Q2I6</accession>
<dbReference type="EMBL" id="UZAU01000666">
    <property type="status" value="NOT_ANNOTATED_CDS"/>
    <property type="molecule type" value="Genomic_DNA"/>
</dbReference>
<name>A0A803Q2I6_CANSA</name>
<dbReference type="Gramene" id="evm.model.07.1405">
    <property type="protein sequence ID" value="cds.evm.model.07.1405"/>
    <property type="gene ID" value="evm.TU.07.1405"/>
</dbReference>
<protein>
    <submittedName>
        <fullName evidence="1">Uncharacterized protein</fullName>
    </submittedName>
</protein>
<organism evidence="1 2">
    <name type="scientific">Cannabis sativa</name>
    <name type="common">Hemp</name>
    <name type="synonym">Marijuana</name>
    <dbReference type="NCBI Taxonomy" id="3483"/>
    <lineage>
        <taxon>Eukaryota</taxon>
        <taxon>Viridiplantae</taxon>
        <taxon>Streptophyta</taxon>
        <taxon>Embryophyta</taxon>
        <taxon>Tracheophyta</taxon>
        <taxon>Spermatophyta</taxon>
        <taxon>Magnoliopsida</taxon>
        <taxon>eudicotyledons</taxon>
        <taxon>Gunneridae</taxon>
        <taxon>Pentapetalae</taxon>
        <taxon>rosids</taxon>
        <taxon>fabids</taxon>
        <taxon>Rosales</taxon>
        <taxon>Cannabaceae</taxon>
        <taxon>Cannabis</taxon>
    </lineage>
</organism>
<dbReference type="Proteomes" id="UP000596661">
    <property type="component" value="Chromosome 7"/>
</dbReference>